<dbReference type="SMART" id="SM00028">
    <property type="entry name" value="TPR"/>
    <property type="match status" value="5"/>
</dbReference>
<dbReference type="InterPro" id="IPR005158">
    <property type="entry name" value="BTAD"/>
</dbReference>
<dbReference type="GO" id="GO:0003677">
    <property type="term" value="F:DNA binding"/>
    <property type="evidence" value="ECO:0007669"/>
    <property type="project" value="UniProtKB-UniRule"/>
</dbReference>
<dbReference type="InterPro" id="IPR027417">
    <property type="entry name" value="P-loop_NTPase"/>
</dbReference>
<name>A0A562V4K8_9ACTN</name>
<dbReference type="InterPro" id="IPR016032">
    <property type="entry name" value="Sig_transdc_resp-reg_C-effctor"/>
</dbReference>
<evidence type="ECO:0000256" key="2">
    <source>
        <dbReference type="ARBA" id="ARBA00023125"/>
    </source>
</evidence>
<dbReference type="CDD" id="cd15831">
    <property type="entry name" value="BTAD"/>
    <property type="match status" value="1"/>
</dbReference>
<dbReference type="EMBL" id="VLLL01000006">
    <property type="protein sequence ID" value="TWJ12813.1"/>
    <property type="molecule type" value="Genomic_DNA"/>
</dbReference>
<evidence type="ECO:0000256" key="3">
    <source>
        <dbReference type="PROSITE-ProRule" id="PRU01091"/>
    </source>
</evidence>
<dbReference type="AlphaFoldDB" id="A0A562V4K8"/>
<dbReference type="PANTHER" id="PTHR47691:SF3">
    <property type="entry name" value="HTH-TYPE TRANSCRIPTIONAL REGULATOR RV0890C-RELATED"/>
    <property type="match status" value="1"/>
</dbReference>
<reference evidence="5 6" key="1">
    <citation type="journal article" date="2013" name="Stand. Genomic Sci.">
        <title>Genomic Encyclopedia of Type Strains, Phase I: The one thousand microbial genomes (KMG-I) project.</title>
        <authorList>
            <person name="Kyrpides N.C."/>
            <person name="Woyke T."/>
            <person name="Eisen J.A."/>
            <person name="Garrity G."/>
            <person name="Lilburn T.G."/>
            <person name="Beck B.J."/>
            <person name="Whitman W.B."/>
            <person name="Hugenholtz P."/>
            <person name="Klenk H.P."/>
        </authorList>
    </citation>
    <scope>NUCLEOTIDE SEQUENCE [LARGE SCALE GENOMIC DNA]</scope>
    <source>
        <strain evidence="5 6">DSM 45044</strain>
    </source>
</reference>
<proteinExistence type="inferred from homology"/>
<keyword evidence="2 3" id="KW-0238">DNA-binding</keyword>
<accession>A0A562V4K8</accession>
<dbReference type="SMART" id="SM01043">
    <property type="entry name" value="BTAD"/>
    <property type="match status" value="1"/>
</dbReference>
<dbReference type="GO" id="GO:0006355">
    <property type="term" value="P:regulation of DNA-templated transcription"/>
    <property type="evidence" value="ECO:0007669"/>
    <property type="project" value="InterPro"/>
</dbReference>
<feature type="domain" description="OmpR/PhoB-type" evidence="4">
    <location>
        <begin position="1"/>
        <end position="95"/>
    </location>
</feature>
<dbReference type="PROSITE" id="PS51755">
    <property type="entry name" value="OMPR_PHOB"/>
    <property type="match status" value="1"/>
</dbReference>
<dbReference type="Pfam" id="PF03704">
    <property type="entry name" value="BTAD"/>
    <property type="match status" value="1"/>
</dbReference>
<sequence length="954" mass="103190">MDVRFTVLGPVEVLHDGRALTGLAPRHRAVLAYLLLHAGTVIGSDRLTSAVWAGSPPGTARSQIHAAVTTIRRVLRVADADSLLETRSAGYVLTPPPGALDLAEFGRMVEESRREGGAAGAAGLREALALWRGEALTGVNAGYVAGARARLEERRLAAFEQLVEWESDLGRHASLVEELSTWVAAHPLRERLTAQLMRVLHLSGRQADALAAGRRYRTSLAEEQGLDPGSHFLAVEREVLRDRSRPAPAAPDPAPRVVDFLPYDVPDFTGRAVELDRLTRAVSDHRVCVVDGMAGVGKTTLAVHAAHRLADRYPDGRLFIDLRAHSSGHSPSSSFDALDALLRQTGVPADHIPLDAHARAALWRERLADRAVLIVLDNVADTGQVRPLLPGASRSTVLMTSRRRLTDLDGVHALSLDVLPAPDAMALFVNVVGDRARHDYAASGEVLRLCGHLPLAVRIAAARLQHRPRWTVGYLADRLRDERRRLTELTTAERDVAAAFHLSYRQLPASQRRMFRLLGVHPGRDVDAHAAAALAGVEVMAAESDLEDLLDAHMLLQHEPGRYTFHDLLREHSRATGASEDDDASRTAALSRLIDHCLRTSVSAADVLHPDSRHRRPDIPPANREFTPEQATAWLDAERANLAAVCEFAAVRDWPAQVADLATLLYRYLYNNGHGTEAQVVFTAALTAARRGDDAAAQSRALSDLGWLWFGRGGYPQALEHFEEAVAKAAAAGDDVAHARAQHGVACVLQRRGEDAEAVRRFTTALELFTGAGDDFGRAVALNSLGALHGEADRFTEALAALRTARDTFRSSGSPDGEADVLDNLGRVHRRRGRLAEAEECHRAALELYRRFGIRRGEARSLNGLGAVASATGARDRAAGHHRAAIEAAGELGDRLEEARGHEGMASLLEPGAPEAREHAARALDLFRRLGQPAPAALLALAAPAPQAAHTVRP</sequence>
<dbReference type="InterPro" id="IPR011990">
    <property type="entry name" value="TPR-like_helical_dom_sf"/>
</dbReference>
<dbReference type="GO" id="GO:0000160">
    <property type="term" value="P:phosphorelay signal transduction system"/>
    <property type="evidence" value="ECO:0007669"/>
    <property type="project" value="InterPro"/>
</dbReference>
<dbReference type="Pfam" id="PF13424">
    <property type="entry name" value="TPR_12"/>
    <property type="match status" value="2"/>
</dbReference>
<dbReference type="SUPFAM" id="SSF46894">
    <property type="entry name" value="C-terminal effector domain of the bipartite response regulators"/>
    <property type="match status" value="1"/>
</dbReference>
<dbReference type="PRINTS" id="PR00364">
    <property type="entry name" value="DISEASERSIST"/>
</dbReference>
<dbReference type="InterPro" id="IPR036388">
    <property type="entry name" value="WH-like_DNA-bd_sf"/>
</dbReference>
<comment type="similarity">
    <text evidence="1">Belongs to the AfsR/DnrI/RedD regulatory family.</text>
</comment>
<dbReference type="PANTHER" id="PTHR47691">
    <property type="entry name" value="REGULATOR-RELATED"/>
    <property type="match status" value="1"/>
</dbReference>
<evidence type="ECO:0000313" key="5">
    <source>
        <dbReference type="EMBL" id="TWJ12813.1"/>
    </source>
</evidence>
<dbReference type="Pfam" id="PF13374">
    <property type="entry name" value="TPR_10"/>
    <property type="match status" value="1"/>
</dbReference>
<comment type="caution">
    <text evidence="5">The sequence shown here is derived from an EMBL/GenBank/DDBJ whole genome shotgun (WGS) entry which is preliminary data.</text>
</comment>
<dbReference type="Pfam" id="PF00931">
    <property type="entry name" value="NB-ARC"/>
    <property type="match status" value="1"/>
</dbReference>
<dbReference type="GO" id="GO:0043531">
    <property type="term" value="F:ADP binding"/>
    <property type="evidence" value="ECO:0007669"/>
    <property type="project" value="InterPro"/>
</dbReference>
<evidence type="ECO:0000259" key="4">
    <source>
        <dbReference type="PROSITE" id="PS51755"/>
    </source>
</evidence>
<gene>
    <name evidence="5" type="ORF">LX16_3579</name>
</gene>
<keyword evidence="6" id="KW-1185">Reference proteome</keyword>
<protein>
    <submittedName>
        <fullName evidence="5">DNA-binding SARP family transcriptional activator</fullName>
    </submittedName>
</protein>
<dbReference type="Gene3D" id="3.40.50.300">
    <property type="entry name" value="P-loop containing nucleotide triphosphate hydrolases"/>
    <property type="match status" value="1"/>
</dbReference>
<evidence type="ECO:0000256" key="1">
    <source>
        <dbReference type="ARBA" id="ARBA00005820"/>
    </source>
</evidence>
<feature type="DNA-binding region" description="OmpR/PhoB-type" evidence="3">
    <location>
        <begin position="1"/>
        <end position="95"/>
    </location>
</feature>
<dbReference type="Proteomes" id="UP000321617">
    <property type="component" value="Unassembled WGS sequence"/>
</dbReference>
<organism evidence="5 6">
    <name type="scientific">Stackebrandtia albiflava</name>
    <dbReference type="NCBI Taxonomy" id="406432"/>
    <lineage>
        <taxon>Bacteria</taxon>
        <taxon>Bacillati</taxon>
        <taxon>Actinomycetota</taxon>
        <taxon>Actinomycetes</taxon>
        <taxon>Glycomycetales</taxon>
        <taxon>Glycomycetaceae</taxon>
        <taxon>Stackebrandtia</taxon>
    </lineage>
</organism>
<dbReference type="SUPFAM" id="SSF48452">
    <property type="entry name" value="TPR-like"/>
    <property type="match status" value="3"/>
</dbReference>
<dbReference type="InterPro" id="IPR002182">
    <property type="entry name" value="NB-ARC"/>
</dbReference>
<dbReference type="SUPFAM" id="SSF52540">
    <property type="entry name" value="P-loop containing nucleoside triphosphate hydrolases"/>
    <property type="match status" value="1"/>
</dbReference>
<dbReference type="Gene3D" id="1.10.10.10">
    <property type="entry name" value="Winged helix-like DNA-binding domain superfamily/Winged helix DNA-binding domain"/>
    <property type="match status" value="2"/>
</dbReference>
<dbReference type="Gene3D" id="1.25.40.10">
    <property type="entry name" value="Tetratricopeptide repeat domain"/>
    <property type="match status" value="2"/>
</dbReference>
<dbReference type="SMART" id="SM00862">
    <property type="entry name" value="Trans_reg_C"/>
    <property type="match status" value="1"/>
</dbReference>
<dbReference type="InterPro" id="IPR019734">
    <property type="entry name" value="TPR_rpt"/>
</dbReference>
<dbReference type="InterPro" id="IPR001867">
    <property type="entry name" value="OmpR/PhoB-type_DNA-bd"/>
</dbReference>
<dbReference type="Pfam" id="PF00486">
    <property type="entry name" value="Trans_reg_C"/>
    <property type="match status" value="1"/>
</dbReference>
<dbReference type="RefSeq" id="WP_211354561.1">
    <property type="nucleotide sequence ID" value="NZ_BAABIJ010000002.1"/>
</dbReference>
<evidence type="ECO:0000313" key="6">
    <source>
        <dbReference type="Proteomes" id="UP000321617"/>
    </source>
</evidence>